<dbReference type="EMBL" id="CP021659">
    <property type="protein sequence ID" value="AWK15423.1"/>
    <property type="molecule type" value="Genomic_DNA"/>
</dbReference>
<dbReference type="STRING" id="1878942.GCA_900128755_01762"/>
<organism evidence="1 2">
    <name type="scientific">Candidatus Fukatsuia symbiotica</name>
    <dbReference type="NCBI Taxonomy" id="1878942"/>
    <lineage>
        <taxon>Bacteria</taxon>
        <taxon>Pseudomonadati</taxon>
        <taxon>Pseudomonadota</taxon>
        <taxon>Gammaproteobacteria</taxon>
        <taxon>Enterobacterales</taxon>
        <taxon>Yersiniaceae</taxon>
        <taxon>Candidatus Fukatsuia</taxon>
    </lineage>
</organism>
<dbReference type="PANTHER" id="PTHR37530:SF1">
    <property type="entry name" value="OUTER MEMBRANE PROTEIN SLP"/>
    <property type="match status" value="1"/>
</dbReference>
<dbReference type="NCBIfam" id="TIGR00752">
    <property type="entry name" value="slp"/>
    <property type="match status" value="1"/>
</dbReference>
<evidence type="ECO:0008006" key="3">
    <source>
        <dbReference type="Google" id="ProtNLM"/>
    </source>
</evidence>
<dbReference type="KEGG" id="fsm:CCS41_11125"/>
<dbReference type="Proteomes" id="UP000261875">
    <property type="component" value="Chromosome"/>
</dbReference>
<dbReference type="PIRSF" id="PIRSF004982">
    <property type="entry name" value="SlP"/>
    <property type="match status" value="1"/>
</dbReference>
<sequence>MLLVGCVNVPKVLEGTTRTPQQNLNVIKMTPQAFIGQEARFGGTVVSVVNEPKRTRLEITSVPLDSGAKPILGEASQGRIIAYVNAFLEPVDFQGRLVTVIGSVAGIEKGKIGKVPYDFVVINVNGYKRWYLAEQIVMPPALMDPWGLRGYPNWGWYNNQTAQIQTIVTE</sequence>
<dbReference type="OrthoDB" id="5295757at2"/>
<dbReference type="GO" id="GO:0019867">
    <property type="term" value="C:outer membrane"/>
    <property type="evidence" value="ECO:0007669"/>
    <property type="project" value="InterPro"/>
</dbReference>
<evidence type="ECO:0000313" key="1">
    <source>
        <dbReference type="EMBL" id="AWK15423.1"/>
    </source>
</evidence>
<dbReference type="Pfam" id="PF03843">
    <property type="entry name" value="Slp"/>
    <property type="match status" value="1"/>
</dbReference>
<proteinExistence type="predicted"/>
<name>A0A2U8I8I5_9GAMM</name>
<accession>A0A2U8I8I5</accession>
<dbReference type="AlphaFoldDB" id="A0A2U8I8I5"/>
<reference evidence="1 2" key="1">
    <citation type="submission" date="2017-05" db="EMBL/GenBank/DDBJ databases">
        <title>Genome sequence of Candidatus Fukatsuia symbiotica and Candidatus Hamiltonella defensa from Acyrthosiphon pisum strain 5D.</title>
        <authorList>
            <person name="Patel V.A."/>
            <person name="Chevignon G."/>
            <person name="Russell J.A."/>
            <person name="Oliver K.M."/>
        </authorList>
    </citation>
    <scope>NUCLEOTIDE SEQUENCE [LARGE SCALE GENOMIC DNA]</scope>
    <source>
        <strain evidence="1 2">5D</strain>
    </source>
</reference>
<dbReference type="InterPro" id="IPR004658">
    <property type="entry name" value="OMP_Slp"/>
</dbReference>
<dbReference type="PANTHER" id="PTHR37530">
    <property type="entry name" value="OUTER MEMBRANE PROTEIN SLP"/>
    <property type="match status" value="1"/>
</dbReference>
<gene>
    <name evidence="1" type="ORF">CCS41_11125</name>
</gene>
<keyword evidence="2" id="KW-1185">Reference proteome</keyword>
<evidence type="ECO:0000313" key="2">
    <source>
        <dbReference type="Proteomes" id="UP000261875"/>
    </source>
</evidence>
<protein>
    <recommendedName>
        <fullName evidence="3">Slp family lipoprotein</fullName>
    </recommendedName>
</protein>